<reference evidence="2 3" key="1">
    <citation type="submission" date="2019-02" db="EMBL/GenBank/DDBJ databases">
        <title>Pedobacter sp. RP-1-13 sp. nov., isolated from Arctic soil.</title>
        <authorList>
            <person name="Dahal R.H."/>
        </authorList>
    </citation>
    <scope>NUCLEOTIDE SEQUENCE [LARGE SCALE GENOMIC DNA]</scope>
    <source>
        <strain evidence="2 3">RP-1-13</strain>
    </source>
</reference>
<dbReference type="Pfam" id="PF00578">
    <property type="entry name" value="AhpC-TSA"/>
    <property type="match status" value="1"/>
</dbReference>
<name>A0A4R0MVY0_9SPHI</name>
<evidence type="ECO:0000313" key="3">
    <source>
        <dbReference type="Proteomes" id="UP000292884"/>
    </source>
</evidence>
<dbReference type="InterPro" id="IPR050553">
    <property type="entry name" value="Thioredoxin_ResA/DsbE_sf"/>
</dbReference>
<dbReference type="CDD" id="cd02966">
    <property type="entry name" value="TlpA_like_family"/>
    <property type="match status" value="1"/>
</dbReference>
<dbReference type="Pfam" id="PF14289">
    <property type="entry name" value="DUF4369"/>
    <property type="match status" value="1"/>
</dbReference>
<comment type="caution">
    <text evidence="2">The sequence shown here is derived from an EMBL/GenBank/DDBJ whole genome shotgun (WGS) entry which is preliminary data.</text>
</comment>
<dbReference type="PANTHER" id="PTHR42852:SF13">
    <property type="entry name" value="PROTEIN DIPZ"/>
    <property type="match status" value="1"/>
</dbReference>
<feature type="domain" description="Thioredoxin" evidence="1">
    <location>
        <begin position="228"/>
        <end position="364"/>
    </location>
</feature>
<proteinExistence type="predicted"/>
<accession>A0A4R0MVY0</accession>
<keyword evidence="3" id="KW-1185">Reference proteome</keyword>
<dbReference type="SUPFAM" id="SSF52833">
    <property type="entry name" value="Thioredoxin-like"/>
    <property type="match status" value="1"/>
</dbReference>
<dbReference type="EMBL" id="SJSK01000003">
    <property type="protein sequence ID" value="TCC90362.1"/>
    <property type="molecule type" value="Genomic_DNA"/>
</dbReference>
<dbReference type="Gene3D" id="3.40.30.10">
    <property type="entry name" value="Glutaredoxin"/>
    <property type="match status" value="1"/>
</dbReference>
<gene>
    <name evidence="2" type="ORF">EZ428_13885</name>
</gene>
<dbReference type="AlphaFoldDB" id="A0A4R0MVY0"/>
<protein>
    <submittedName>
        <fullName evidence="2">AhpC/TSA family protein</fullName>
    </submittedName>
</protein>
<dbReference type="InterPro" id="IPR013766">
    <property type="entry name" value="Thioredoxin_domain"/>
</dbReference>
<evidence type="ECO:0000313" key="2">
    <source>
        <dbReference type="EMBL" id="TCC90362.1"/>
    </source>
</evidence>
<organism evidence="2 3">
    <name type="scientific">Pedobacter frigiditerrae</name>
    <dbReference type="NCBI Taxonomy" id="2530452"/>
    <lineage>
        <taxon>Bacteria</taxon>
        <taxon>Pseudomonadati</taxon>
        <taxon>Bacteroidota</taxon>
        <taxon>Sphingobacteriia</taxon>
        <taxon>Sphingobacteriales</taxon>
        <taxon>Sphingobacteriaceae</taxon>
        <taxon>Pedobacter</taxon>
    </lineage>
</organism>
<dbReference type="RefSeq" id="WP_131553763.1">
    <property type="nucleotide sequence ID" value="NZ_SJSK01000003.1"/>
</dbReference>
<sequence length="364" mass="41487">MLKFVVCVFLCCFTKLGFTQTRFIVNGCLKDIDTGKVSIVYNDRSIKVDSITVSVNKGKFTFSGTVLYPHAAYLYFKTLISEVFFISPGNQEIKGGFSEHNVSVSGSEANDEYIKYRKSFAEIDQRDKKLSSDLQKNRMDNNTLSTIKADSIKNERILLAKTKRGIVYDYAKNNPNSYVALWNVVLAARKSDPYKYENAFNVLSGNLKSTLTGIEFARNLLKSKSIPLTSNSMFPTVTTFSLSKKPTKLQYETNKYTLIDFWFSSCGPCIEQFPKLKQIFNTYRVLGFNIIGISNDNLSKEKAMLTIIKTEKMNWEQLWDFDGKVCDRLLINAFPTNFLIDNTGKIIFKDITPEKLKEFLAKSL</sequence>
<dbReference type="Proteomes" id="UP000292884">
    <property type="component" value="Unassembled WGS sequence"/>
</dbReference>
<dbReference type="OrthoDB" id="710833at2"/>
<dbReference type="GO" id="GO:0016491">
    <property type="term" value="F:oxidoreductase activity"/>
    <property type="evidence" value="ECO:0007669"/>
    <property type="project" value="InterPro"/>
</dbReference>
<dbReference type="InterPro" id="IPR000866">
    <property type="entry name" value="AhpC/TSA"/>
</dbReference>
<dbReference type="InterPro" id="IPR025380">
    <property type="entry name" value="DUF4369"/>
</dbReference>
<dbReference type="InterPro" id="IPR036249">
    <property type="entry name" value="Thioredoxin-like_sf"/>
</dbReference>
<dbReference type="GO" id="GO:0016209">
    <property type="term" value="F:antioxidant activity"/>
    <property type="evidence" value="ECO:0007669"/>
    <property type="project" value="InterPro"/>
</dbReference>
<dbReference type="PROSITE" id="PS51352">
    <property type="entry name" value="THIOREDOXIN_2"/>
    <property type="match status" value="1"/>
</dbReference>
<dbReference type="PANTHER" id="PTHR42852">
    <property type="entry name" value="THIOL:DISULFIDE INTERCHANGE PROTEIN DSBE"/>
    <property type="match status" value="1"/>
</dbReference>
<evidence type="ECO:0000259" key="1">
    <source>
        <dbReference type="PROSITE" id="PS51352"/>
    </source>
</evidence>